<proteinExistence type="predicted"/>
<dbReference type="EMBL" id="PREZ01000008">
    <property type="protein sequence ID" value="PPA68849.1"/>
    <property type="molecule type" value="Genomic_DNA"/>
</dbReference>
<evidence type="ECO:0000313" key="2">
    <source>
        <dbReference type="Proteomes" id="UP000239047"/>
    </source>
</evidence>
<name>A0A2S5G790_9BACL</name>
<dbReference type="OrthoDB" id="2452167at2"/>
<organism evidence="1 2">
    <name type="scientific">Jeotgalibacillus proteolyticus</name>
    <dbReference type="NCBI Taxonomy" id="2082395"/>
    <lineage>
        <taxon>Bacteria</taxon>
        <taxon>Bacillati</taxon>
        <taxon>Bacillota</taxon>
        <taxon>Bacilli</taxon>
        <taxon>Bacillales</taxon>
        <taxon>Caryophanaceae</taxon>
        <taxon>Jeotgalibacillus</taxon>
    </lineage>
</organism>
<evidence type="ECO:0008006" key="3">
    <source>
        <dbReference type="Google" id="ProtNLM"/>
    </source>
</evidence>
<sequence length="214" mass="24181">MHFKKLIIVVVLLTLISLLGNIPIDYVRNSPADEEKAWSNTEEERLTVLRKLSEDLHHTYEGFTVGMNSNHEVVIQIEGDQEYVNSLEREMNTIVKKAIHSSAFQNYSVVVKRIDPSYITDEVKNIHNELSLLSSSLLEGLKEEFDVIGDINIDDQQLIIIQTSLEKSKDDAHKLARTIEDAAKIILASAPDSSLSPENPFEIKVIDSKNEILN</sequence>
<accession>A0A2S5G790</accession>
<gene>
    <name evidence="1" type="ORF">C4B60_18190</name>
</gene>
<reference evidence="1 2" key="1">
    <citation type="submission" date="2018-02" db="EMBL/GenBank/DDBJ databases">
        <title>Jeotgalibacillus proteolyticum sp. nov. a protease producing bacterium isolated from ocean sediments of Laizhou Bay.</title>
        <authorList>
            <person name="Li Y."/>
        </authorList>
    </citation>
    <scope>NUCLEOTIDE SEQUENCE [LARGE SCALE GENOMIC DNA]</scope>
    <source>
        <strain evidence="1 2">22-7</strain>
    </source>
</reference>
<dbReference type="AlphaFoldDB" id="A0A2S5G790"/>
<dbReference type="RefSeq" id="WP_104059465.1">
    <property type="nucleotide sequence ID" value="NZ_PREZ01000008.1"/>
</dbReference>
<protein>
    <recommendedName>
        <fullName evidence="3">DUF4030 domain-containing protein</fullName>
    </recommendedName>
</protein>
<comment type="caution">
    <text evidence="1">The sequence shown here is derived from an EMBL/GenBank/DDBJ whole genome shotgun (WGS) entry which is preliminary data.</text>
</comment>
<keyword evidence="2" id="KW-1185">Reference proteome</keyword>
<dbReference type="Proteomes" id="UP000239047">
    <property type="component" value="Unassembled WGS sequence"/>
</dbReference>
<evidence type="ECO:0000313" key="1">
    <source>
        <dbReference type="EMBL" id="PPA68849.1"/>
    </source>
</evidence>